<keyword evidence="7 8" id="KW-0131">Cell cycle</keyword>
<evidence type="ECO:0000259" key="10">
    <source>
        <dbReference type="Pfam" id="PF02875"/>
    </source>
</evidence>
<evidence type="ECO:0000259" key="11">
    <source>
        <dbReference type="Pfam" id="PF08245"/>
    </source>
</evidence>
<keyword evidence="7 8" id="KW-0961">Cell wall biogenesis/degradation</keyword>
<feature type="domain" description="Alanine dehydrogenase/pyridine nucleotide transhydrogenase NAD(H)-binding" evidence="9">
    <location>
        <begin position="4"/>
        <end position="60"/>
    </location>
</feature>
<organism evidence="12 13">
    <name type="scientific">Corynebacterium bovis</name>
    <dbReference type="NCBI Taxonomy" id="36808"/>
    <lineage>
        <taxon>Bacteria</taxon>
        <taxon>Bacillati</taxon>
        <taxon>Actinomycetota</taxon>
        <taxon>Actinomycetes</taxon>
        <taxon>Mycobacteriales</taxon>
        <taxon>Corynebacteriaceae</taxon>
        <taxon>Corynebacterium</taxon>
    </lineage>
</organism>
<dbReference type="GO" id="GO:0005737">
    <property type="term" value="C:cytoplasm"/>
    <property type="evidence" value="ECO:0007669"/>
    <property type="project" value="UniProtKB-SubCell"/>
</dbReference>
<dbReference type="AlphaFoldDB" id="A0A3R8QES8"/>
<dbReference type="SUPFAM" id="SSF51984">
    <property type="entry name" value="MurCD N-terminal domain"/>
    <property type="match status" value="1"/>
</dbReference>
<keyword evidence="4 7" id="KW-0436">Ligase</keyword>
<name>A0A3R8QES8_9CORY</name>
<dbReference type="Pfam" id="PF02875">
    <property type="entry name" value="Mur_ligase_C"/>
    <property type="match status" value="1"/>
</dbReference>
<evidence type="ECO:0000256" key="7">
    <source>
        <dbReference type="HAMAP-Rule" id="MF_00639"/>
    </source>
</evidence>
<dbReference type="GO" id="GO:0005524">
    <property type="term" value="F:ATP binding"/>
    <property type="evidence" value="ECO:0007669"/>
    <property type="project" value="UniProtKB-UniRule"/>
</dbReference>
<evidence type="ECO:0000256" key="4">
    <source>
        <dbReference type="ARBA" id="ARBA00022598"/>
    </source>
</evidence>
<sequence length="501" mass="50543">MNPTVTAMTGGHVLVAGAGVAGRGAARLLAHLGARVTVADDDADRSARLAAECGGRRLGVTDACDLLATGHPPAGDAPLPAVDLVVMSPGWRPGSPLPRAAAEAGVPVVGDLDVARSADAAGLVGPSRTWIVLTGTNGKTTTTAMTAAILRADGRSAAAVGNIGASPAEQLLADERTGVRTDVLVVEASSFQLHWSRGLHPDVGCVLNLAEDHLDWHGDMTAYAADKATCLTGAVAVLAADDPAVLVAAEPVVTGRRRAFTVGDPRAAARALGTTGPVVGVRDGRLVETDGPDRGETVDLAPADGISPPGPAGVADAAAAASLARAVGVTPGAVARALGSFTVAPHRGQVVHREPGPDGIGEIRWIDNSKATNPHAAHAALAGLDGAVWVAGGQLKGADVDDLVRDVAPRLRGAVLLGADRAVIARALARHAPSVPVTVVDGTDPATVMGHAVRAARTLARPGDTVVLAPAAASLDMFDGMSHRGDLFARYACSTREERDQ</sequence>
<keyword evidence="7 8" id="KW-0133">Cell shape</keyword>
<dbReference type="UniPathway" id="UPA00219"/>
<dbReference type="Gene3D" id="3.40.50.720">
    <property type="entry name" value="NAD(P)-binding Rossmann-like Domain"/>
    <property type="match status" value="1"/>
</dbReference>
<keyword evidence="5 7" id="KW-0547">Nucleotide-binding</keyword>
<dbReference type="InterPro" id="IPR036565">
    <property type="entry name" value="Mur-like_cat_sf"/>
</dbReference>
<comment type="pathway">
    <text evidence="2 7 8">Cell wall biogenesis; peptidoglycan biosynthesis.</text>
</comment>
<feature type="domain" description="Mur ligase central" evidence="11">
    <location>
        <begin position="134"/>
        <end position="244"/>
    </location>
</feature>
<comment type="catalytic activity">
    <reaction evidence="7 8">
        <text>UDP-N-acetyl-alpha-D-muramoyl-L-alanine + D-glutamate + ATP = UDP-N-acetyl-alpha-D-muramoyl-L-alanyl-D-glutamate + ADP + phosphate + H(+)</text>
        <dbReference type="Rhea" id="RHEA:16429"/>
        <dbReference type="ChEBI" id="CHEBI:15378"/>
        <dbReference type="ChEBI" id="CHEBI:29986"/>
        <dbReference type="ChEBI" id="CHEBI:30616"/>
        <dbReference type="ChEBI" id="CHEBI:43474"/>
        <dbReference type="ChEBI" id="CHEBI:83898"/>
        <dbReference type="ChEBI" id="CHEBI:83900"/>
        <dbReference type="ChEBI" id="CHEBI:456216"/>
        <dbReference type="EC" id="6.3.2.9"/>
    </reaction>
</comment>
<keyword evidence="7 8" id="KW-0573">Peptidoglycan synthesis</keyword>
<dbReference type="SUPFAM" id="SSF53244">
    <property type="entry name" value="MurD-like peptide ligases, peptide-binding domain"/>
    <property type="match status" value="1"/>
</dbReference>
<feature type="domain" description="Mur ligase C-terminal" evidence="10">
    <location>
        <begin position="361"/>
        <end position="471"/>
    </location>
</feature>
<evidence type="ECO:0000313" key="12">
    <source>
        <dbReference type="EMBL" id="RRO87011.1"/>
    </source>
</evidence>
<proteinExistence type="inferred from homology"/>
<dbReference type="EMBL" id="PQNK01000005">
    <property type="protein sequence ID" value="RRO87011.1"/>
    <property type="molecule type" value="Genomic_DNA"/>
</dbReference>
<evidence type="ECO:0000259" key="9">
    <source>
        <dbReference type="Pfam" id="PF01262"/>
    </source>
</evidence>
<dbReference type="GO" id="GO:0051301">
    <property type="term" value="P:cell division"/>
    <property type="evidence" value="ECO:0007669"/>
    <property type="project" value="UniProtKB-KW"/>
</dbReference>
<evidence type="ECO:0000256" key="8">
    <source>
        <dbReference type="RuleBase" id="RU003664"/>
    </source>
</evidence>
<keyword evidence="7 8" id="KW-0132">Cell division</keyword>
<protein>
    <recommendedName>
        <fullName evidence="7 8">UDP-N-acetylmuramoylalanine--D-glutamate ligase</fullName>
        <ecNumber evidence="7 8">6.3.2.9</ecNumber>
    </recommendedName>
    <alternativeName>
        <fullName evidence="7">D-glutamic acid-adding enzyme</fullName>
    </alternativeName>
    <alternativeName>
        <fullName evidence="7">UDP-N-acetylmuramoyl-L-alanyl-D-glutamate synthetase</fullName>
    </alternativeName>
</protein>
<dbReference type="Gene3D" id="3.90.190.20">
    <property type="entry name" value="Mur ligase, C-terminal domain"/>
    <property type="match status" value="1"/>
</dbReference>
<dbReference type="EC" id="6.3.2.9" evidence="7 8"/>
<keyword evidence="6 7" id="KW-0067">ATP-binding</keyword>
<evidence type="ECO:0000256" key="1">
    <source>
        <dbReference type="ARBA" id="ARBA00004496"/>
    </source>
</evidence>
<dbReference type="SUPFAM" id="SSF53623">
    <property type="entry name" value="MurD-like peptide ligases, catalytic domain"/>
    <property type="match status" value="1"/>
</dbReference>
<dbReference type="Gene3D" id="3.40.1190.10">
    <property type="entry name" value="Mur-like, catalytic domain"/>
    <property type="match status" value="1"/>
</dbReference>
<dbReference type="Pfam" id="PF08245">
    <property type="entry name" value="Mur_ligase_M"/>
    <property type="match status" value="1"/>
</dbReference>
<accession>A0A3R8QES8</accession>
<evidence type="ECO:0000256" key="5">
    <source>
        <dbReference type="ARBA" id="ARBA00022741"/>
    </source>
</evidence>
<dbReference type="Pfam" id="PF01262">
    <property type="entry name" value="AlaDh_PNT_C"/>
    <property type="match status" value="1"/>
</dbReference>
<dbReference type="GO" id="GO:0008764">
    <property type="term" value="F:UDP-N-acetylmuramoylalanine-D-glutamate ligase activity"/>
    <property type="evidence" value="ECO:0007669"/>
    <property type="project" value="UniProtKB-UniRule"/>
</dbReference>
<comment type="similarity">
    <text evidence="7">Belongs to the MurCDEF family.</text>
</comment>
<evidence type="ECO:0000256" key="3">
    <source>
        <dbReference type="ARBA" id="ARBA00022490"/>
    </source>
</evidence>
<dbReference type="InterPro" id="IPR036615">
    <property type="entry name" value="Mur_ligase_C_dom_sf"/>
</dbReference>
<dbReference type="InterPro" id="IPR013221">
    <property type="entry name" value="Mur_ligase_cen"/>
</dbReference>
<dbReference type="GO" id="GO:0009252">
    <property type="term" value="P:peptidoglycan biosynthetic process"/>
    <property type="evidence" value="ECO:0007669"/>
    <property type="project" value="UniProtKB-UniRule"/>
</dbReference>
<dbReference type="GO" id="GO:0008360">
    <property type="term" value="P:regulation of cell shape"/>
    <property type="evidence" value="ECO:0007669"/>
    <property type="project" value="UniProtKB-KW"/>
</dbReference>
<gene>
    <name evidence="7 12" type="primary">murD</name>
    <name evidence="12" type="ORF">CXF48_04040</name>
</gene>
<dbReference type="InterPro" id="IPR005762">
    <property type="entry name" value="MurD"/>
</dbReference>
<dbReference type="GO" id="GO:0071555">
    <property type="term" value="P:cell wall organization"/>
    <property type="evidence" value="ECO:0007669"/>
    <property type="project" value="UniProtKB-KW"/>
</dbReference>
<reference evidence="12 13" key="1">
    <citation type="submission" date="2018-01" db="EMBL/GenBank/DDBJ databases">
        <title>Twenty Corynebacterium bovis Genomes.</title>
        <authorList>
            <person name="Gulvik C.A."/>
        </authorList>
    </citation>
    <scope>NUCLEOTIDE SEQUENCE [LARGE SCALE GENOMIC DNA]</scope>
    <source>
        <strain evidence="12 13">F6900</strain>
    </source>
</reference>
<dbReference type="Proteomes" id="UP000276526">
    <property type="component" value="Unassembled WGS sequence"/>
</dbReference>
<evidence type="ECO:0000313" key="13">
    <source>
        <dbReference type="Proteomes" id="UP000276526"/>
    </source>
</evidence>
<keyword evidence="3 7" id="KW-0963">Cytoplasm</keyword>
<dbReference type="NCBIfam" id="TIGR01087">
    <property type="entry name" value="murD"/>
    <property type="match status" value="1"/>
</dbReference>
<dbReference type="PANTHER" id="PTHR43692">
    <property type="entry name" value="UDP-N-ACETYLMURAMOYLALANINE--D-GLUTAMATE LIGASE"/>
    <property type="match status" value="1"/>
</dbReference>
<comment type="caution">
    <text evidence="12">The sequence shown here is derived from an EMBL/GenBank/DDBJ whole genome shotgun (WGS) entry which is preliminary data.</text>
</comment>
<dbReference type="HAMAP" id="MF_00639">
    <property type="entry name" value="MurD"/>
    <property type="match status" value="1"/>
</dbReference>
<dbReference type="InterPro" id="IPR007698">
    <property type="entry name" value="AlaDH/PNT_NAD(H)-bd"/>
</dbReference>
<dbReference type="InterPro" id="IPR004101">
    <property type="entry name" value="Mur_ligase_C"/>
</dbReference>
<dbReference type="PANTHER" id="PTHR43692:SF1">
    <property type="entry name" value="UDP-N-ACETYLMURAMOYLALANINE--D-GLUTAMATE LIGASE"/>
    <property type="match status" value="1"/>
</dbReference>
<comment type="function">
    <text evidence="7 8">Cell wall formation. Catalyzes the addition of glutamate to the nucleotide precursor UDP-N-acetylmuramoyl-L-alanine (UMA).</text>
</comment>
<evidence type="ECO:0000256" key="6">
    <source>
        <dbReference type="ARBA" id="ARBA00022840"/>
    </source>
</evidence>
<comment type="subcellular location">
    <subcellularLocation>
        <location evidence="1 7 8">Cytoplasm</location>
    </subcellularLocation>
</comment>
<evidence type="ECO:0000256" key="2">
    <source>
        <dbReference type="ARBA" id="ARBA00004752"/>
    </source>
</evidence>
<feature type="binding site" evidence="7">
    <location>
        <begin position="135"/>
        <end position="141"/>
    </location>
    <ligand>
        <name>ATP</name>
        <dbReference type="ChEBI" id="CHEBI:30616"/>
    </ligand>
</feature>